<comment type="similarity">
    <text evidence="1">Belongs to the nicotianamine synthase (NAS)-like family.</text>
</comment>
<dbReference type="AlphaFoldDB" id="A0A226EP16"/>
<evidence type="ECO:0000313" key="5">
    <source>
        <dbReference type="Proteomes" id="UP000198287"/>
    </source>
</evidence>
<dbReference type="PROSITE" id="PS51142">
    <property type="entry name" value="NAS"/>
    <property type="match status" value="1"/>
</dbReference>
<sequence length="279" mass="31609">MKNQDWYLEHIIKLGTAISQLEDRDLAPGPIANALFSGLVHIVREFPPFDVSQILLDPTVQFLQPLVVEKCSVAEYLLEVEFARRVILYGVKLSDFMYYENYQLLVEFEMKCLAEYIFPLKIVDEIAEIVIVGSGPLPLTSIVVLQHLHQSAQIVNYDHNEEANVMGAGIVASYGLENRVNFVQCTALNIETLHNADVVYMAALVGNNAQEKREIISHLYKIMKPGAILAARCSTGLREFIYQPISQEDFGDFEQFQQYDPDNEVIINSIALGRKFLDH</sequence>
<name>A0A226EP16_FOLCA</name>
<accession>A0A226EP16</accession>
<gene>
    <name evidence="4" type="ORF">Fcan01_04578</name>
</gene>
<dbReference type="OrthoDB" id="1858069at2759"/>
<dbReference type="GO" id="GO:0030410">
    <property type="term" value="F:nicotianamine synthase activity"/>
    <property type="evidence" value="ECO:0007669"/>
    <property type="project" value="InterPro"/>
</dbReference>
<protein>
    <submittedName>
        <fullName evidence="4">Nicotianamine synthase</fullName>
    </submittedName>
</protein>
<reference evidence="4 5" key="1">
    <citation type="submission" date="2015-12" db="EMBL/GenBank/DDBJ databases">
        <title>The genome of Folsomia candida.</title>
        <authorList>
            <person name="Faddeeva A."/>
            <person name="Derks M.F."/>
            <person name="Anvar Y."/>
            <person name="Smit S."/>
            <person name="Van Straalen N."/>
            <person name="Roelofs D."/>
        </authorList>
    </citation>
    <scope>NUCLEOTIDE SEQUENCE [LARGE SCALE GENOMIC DNA]</scope>
    <source>
        <strain evidence="4 5">VU population</strain>
        <tissue evidence="4">Whole body</tissue>
    </source>
</reference>
<keyword evidence="3" id="KW-0949">S-adenosyl-L-methionine</keyword>
<keyword evidence="2" id="KW-0808">Transferase</keyword>
<dbReference type="PANTHER" id="PTHR32266:SF12">
    <property type="entry name" value="NICOTIANAMINE SYNTHASE 3"/>
    <property type="match status" value="1"/>
</dbReference>
<organism evidence="4 5">
    <name type="scientific">Folsomia candida</name>
    <name type="common">Springtail</name>
    <dbReference type="NCBI Taxonomy" id="158441"/>
    <lineage>
        <taxon>Eukaryota</taxon>
        <taxon>Metazoa</taxon>
        <taxon>Ecdysozoa</taxon>
        <taxon>Arthropoda</taxon>
        <taxon>Hexapoda</taxon>
        <taxon>Collembola</taxon>
        <taxon>Entomobryomorpha</taxon>
        <taxon>Isotomoidea</taxon>
        <taxon>Isotomidae</taxon>
        <taxon>Proisotominae</taxon>
        <taxon>Folsomia</taxon>
    </lineage>
</organism>
<dbReference type="EMBL" id="LNIX01000002">
    <property type="protein sequence ID" value="OXA59372.1"/>
    <property type="molecule type" value="Genomic_DNA"/>
</dbReference>
<dbReference type="InterPro" id="IPR004298">
    <property type="entry name" value="Nicotian_synth"/>
</dbReference>
<dbReference type="Pfam" id="PF03059">
    <property type="entry name" value="NAS"/>
    <property type="match status" value="1"/>
</dbReference>
<dbReference type="SUPFAM" id="SSF53335">
    <property type="entry name" value="S-adenosyl-L-methionine-dependent methyltransferases"/>
    <property type="match status" value="1"/>
</dbReference>
<dbReference type="GO" id="GO:0030418">
    <property type="term" value="P:nicotianamine biosynthetic process"/>
    <property type="evidence" value="ECO:0007669"/>
    <property type="project" value="InterPro"/>
</dbReference>
<dbReference type="Gene3D" id="3.40.50.150">
    <property type="entry name" value="Vaccinia Virus protein VP39"/>
    <property type="match status" value="1"/>
</dbReference>
<keyword evidence="5" id="KW-1185">Reference proteome</keyword>
<evidence type="ECO:0000313" key="4">
    <source>
        <dbReference type="EMBL" id="OXA59372.1"/>
    </source>
</evidence>
<evidence type="ECO:0000256" key="3">
    <source>
        <dbReference type="ARBA" id="ARBA00022691"/>
    </source>
</evidence>
<proteinExistence type="inferred from homology"/>
<comment type="caution">
    <text evidence="4">The sequence shown here is derived from an EMBL/GenBank/DDBJ whole genome shotgun (WGS) entry which is preliminary data.</text>
</comment>
<dbReference type="InterPro" id="IPR029063">
    <property type="entry name" value="SAM-dependent_MTases_sf"/>
</dbReference>
<evidence type="ECO:0000256" key="1">
    <source>
        <dbReference type="ARBA" id="ARBA00007009"/>
    </source>
</evidence>
<evidence type="ECO:0000256" key="2">
    <source>
        <dbReference type="ARBA" id="ARBA00022679"/>
    </source>
</evidence>
<dbReference type="Proteomes" id="UP000198287">
    <property type="component" value="Unassembled WGS sequence"/>
</dbReference>
<dbReference type="PANTHER" id="PTHR32266">
    <property type="entry name" value="NICOTIANAMINE SYNTHASE 3"/>
    <property type="match status" value="1"/>
</dbReference>